<dbReference type="OrthoDB" id="6010489at2"/>
<dbReference type="Pfam" id="PF05119">
    <property type="entry name" value="Terminase_4"/>
    <property type="match status" value="1"/>
</dbReference>
<organism evidence="2 3">
    <name type="scientific">Azoarcus indigens</name>
    <dbReference type="NCBI Taxonomy" id="29545"/>
    <lineage>
        <taxon>Bacteria</taxon>
        <taxon>Pseudomonadati</taxon>
        <taxon>Pseudomonadota</taxon>
        <taxon>Betaproteobacteria</taxon>
        <taxon>Rhodocyclales</taxon>
        <taxon>Zoogloeaceae</taxon>
        <taxon>Azoarcus</taxon>
    </lineage>
</organism>
<evidence type="ECO:0000313" key="2">
    <source>
        <dbReference type="EMBL" id="TDN50438.1"/>
    </source>
</evidence>
<feature type="region of interest" description="Disordered" evidence="1">
    <location>
        <begin position="160"/>
        <end position="183"/>
    </location>
</feature>
<sequence>MGTRGPKPLPANVHMLRGNPSKKGAAALMDEFRPEVEIPDAPSWIWPEAKKEWKRLAAELERYGLVSRLDRAALVLYCQAWAKMVWAEKRLSAEMKRAEEARAKAEAAGREYEGGDGIMIRTANGNFTYSHHWVVGKQAAQQVNQYLALFGLSPSSRSRVTASDNRQGSLFDGPAGDDAWGAL</sequence>
<evidence type="ECO:0000313" key="3">
    <source>
        <dbReference type="Proteomes" id="UP000295129"/>
    </source>
</evidence>
<name>A0A4R6E0Z5_9RHOO</name>
<protein>
    <submittedName>
        <fullName evidence="2">P27 family predicted phage terminase small subunit</fullName>
    </submittedName>
</protein>
<comment type="caution">
    <text evidence="2">The sequence shown here is derived from an EMBL/GenBank/DDBJ whole genome shotgun (WGS) entry which is preliminary data.</text>
</comment>
<dbReference type="RefSeq" id="WP_133591689.1">
    <property type="nucleotide sequence ID" value="NZ_SNVV01000009.1"/>
</dbReference>
<accession>A0A4R6E0Z5</accession>
<dbReference type="Proteomes" id="UP000295129">
    <property type="component" value="Unassembled WGS sequence"/>
</dbReference>
<dbReference type="InterPro" id="IPR006448">
    <property type="entry name" value="Phage_term_ssu_P27"/>
</dbReference>
<dbReference type="EMBL" id="SNVV01000009">
    <property type="protein sequence ID" value="TDN50438.1"/>
    <property type="molecule type" value="Genomic_DNA"/>
</dbReference>
<reference evidence="2 3" key="1">
    <citation type="submission" date="2019-03" db="EMBL/GenBank/DDBJ databases">
        <title>Genomic Encyclopedia of Type Strains, Phase IV (KMG-IV): sequencing the most valuable type-strain genomes for metagenomic binning, comparative biology and taxonomic classification.</title>
        <authorList>
            <person name="Goeker M."/>
        </authorList>
    </citation>
    <scope>NUCLEOTIDE SEQUENCE [LARGE SCALE GENOMIC DNA]</scope>
    <source>
        <strain evidence="2 3">DSM 12121</strain>
    </source>
</reference>
<evidence type="ECO:0000256" key="1">
    <source>
        <dbReference type="SAM" id="MobiDB-lite"/>
    </source>
</evidence>
<proteinExistence type="predicted"/>
<gene>
    <name evidence="2" type="ORF">C7389_109132</name>
</gene>
<dbReference type="AlphaFoldDB" id="A0A4R6E0Z5"/>
<keyword evidence="3" id="KW-1185">Reference proteome</keyword>